<accession>A0A5C5XHB0</accession>
<reference evidence="1 2" key="1">
    <citation type="submission" date="2019-02" db="EMBL/GenBank/DDBJ databases">
        <title>Deep-cultivation of Planctomycetes and their phenomic and genomic characterization uncovers novel biology.</title>
        <authorList>
            <person name="Wiegand S."/>
            <person name="Jogler M."/>
            <person name="Boedeker C."/>
            <person name="Pinto D."/>
            <person name="Vollmers J."/>
            <person name="Rivas-Marin E."/>
            <person name="Kohn T."/>
            <person name="Peeters S.H."/>
            <person name="Heuer A."/>
            <person name="Rast P."/>
            <person name="Oberbeckmann S."/>
            <person name="Bunk B."/>
            <person name="Jeske O."/>
            <person name="Meyerdierks A."/>
            <person name="Storesund J.E."/>
            <person name="Kallscheuer N."/>
            <person name="Luecker S."/>
            <person name="Lage O.M."/>
            <person name="Pohl T."/>
            <person name="Merkel B.J."/>
            <person name="Hornburger P."/>
            <person name="Mueller R.-W."/>
            <person name="Bruemmer F."/>
            <person name="Labrenz M."/>
            <person name="Spormann A.M."/>
            <person name="Op Den Camp H."/>
            <person name="Overmann J."/>
            <person name="Amann R."/>
            <person name="Jetten M.S.M."/>
            <person name="Mascher T."/>
            <person name="Medema M.H."/>
            <person name="Devos D.P."/>
            <person name="Kaster A.-K."/>
            <person name="Ovreas L."/>
            <person name="Rohde M."/>
            <person name="Galperin M.Y."/>
            <person name="Jogler C."/>
        </authorList>
    </citation>
    <scope>NUCLEOTIDE SEQUENCE [LARGE SCALE GENOMIC DNA]</scope>
    <source>
        <strain evidence="1 2">Pan54</strain>
    </source>
</reference>
<dbReference type="Proteomes" id="UP000316095">
    <property type="component" value="Unassembled WGS sequence"/>
</dbReference>
<evidence type="ECO:0000313" key="1">
    <source>
        <dbReference type="EMBL" id="TWT62360.1"/>
    </source>
</evidence>
<sequence>MLPRLMKSIRITFRQAIALLVVLGMCASIVPLPMAVPVISDKDRSTPFPCQDRPCGCASAKQCWKSCCCFNDSQKLAWAKANHVTPPDYVIAAAEKEASEKSQVEKSCCAQHPVQTQVVQKVTLSCCQKPVSADKACCKSVVPTGCCKETSTTIAEVEKTPARTQTVLTAFVLRCHGQSSFFWNSLPWSDLVVNRAVLPAMKLTGNLCLVSETLIECPLDPPEPPPRLA</sequence>
<protein>
    <submittedName>
        <fullName evidence="1">Uncharacterized protein</fullName>
    </submittedName>
</protein>
<dbReference type="AlphaFoldDB" id="A0A5C5XHB0"/>
<keyword evidence="2" id="KW-1185">Reference proteome</keyword>
<name>A0A5C5XHB0_9PLAN</name>
<proteinExistence type="predicted"/>
<gene>
    <name evidence="1" type="ORF">Pan54_31010</name>
</gene>
<dbReference type="EMBL" id="SJPG01000001">
    <property type="protein sequence ID" value="TWT62360.1"/>
    <property type="molecule type" value="Genomic_DNA"/>
</dbReference>
<organism evidence="1 2">
    <name type="scientific">Rubinisphaera italica</name>
    <dbReference type="NCBI Taxonomy" id="2527969"/>
    <lineage>
        <taxon>Bacteria</taxon>
        <taxon>Pseudomonadati</taxon>
        <taxon>Planctomycetota</taxon>
        <taxon>Planctomycetia</taxon>
        <taxon>Planctomycetales</taxon>
        <taxon>Planctomycetaceae</taxon>
        <taxon>Rubinisphaera</taxon>
    </lineage>
</organism>
<evidence type="ECO:0000313" key="2">
    <source>
        <dbReference type="Proteomes" id="UP000316095"/>
    </source>
</evidence>
<comment type="caution">
    <text evidence="1">The sequence shown here is derived from an EMBL/GenBank/DDBJ whole genome shotgun (WGS) entry which is preliminary data.</text>
</comment>